<reference evidence="1" key="1">
    <citation type="journal article" date="2012" name="Nature">
        <title>The tomato genome sequence provides insights into fleshy fruit evolution.</title>
        <authorList>
            <consortium name="Tomato Genome Consortium"/>
        </authorList>
    </citation>
    <scope>NUCLEOTIDE SEQUENCE [LARGE SCALE GENOMIC DNA]</scope>
    <source>
        <strain evidence="1">cv. Heinz 1706</strain>
    </source>
</reference>
<evidence type="ECO:0000313" key="1">
    <source>
        <dbReference type="EnsemblPlants" id="Solyc03g081203.1.1"/>
    </source>
</evidence>
<dbReference type="Proteomes" id="UP000004994">
    <property type="component" value="Chromosome 3"/>
</dbReference>
<organism evidence="1">
    <name type="scientific">Solanum lycopersicum</name>
    <name type="common">Tomato</name>
    <name type="synonym">Lycopersicon esculentum</name>
    <dbReference type="NCBI Taxonomy" id="4081"/>
    <lineage>
        <taxon>Eukaryota</taxon>
        <taxon>Viridiplantae</taxon>
        <taxon>Streptophyta</taxon>
        <taxon>Embryophyta</taxon>
        <taxon>Tracheophyta</taxon>
        <taxon>Spermatophyta</taxon>
        <taxon>Magnoliopsida</taxon>
        <taxon>eudicotyledons</taxon>
        <taxon>Gunneridae</taxon>
        <taxon>Pentapetalae</taxon>
        <taxon>asterids</taxon>
        <taxon>lamiids</taxon>
        <taxon>Solanales</taxon>
        <taxon>Solanaceae</taxon>
        <taxon>Solanoideae</taxon>
        <taxon>Solaneae</taxon>
        <taxon>Solanum</taxon>
        <taxon>Solanum subgen. Lycopersicon</taxon>
    </lineage>
</organism>
<dbReference type="EnsemblPlants" id="Solyc03g081203.1.1">
    <property type="protein sequence ID" value="Solyc03g081203.1.1"/>
    <property type="gene ID" value="Solyc03g081203.1"/>
</dbReference>
<dbReference type="InParanoid" id="A0A3Q7FMI1"/>
<dbReference type="Gramene" id="Solyc03g081203.1.1">
    <property type="protein sequence ID" value="Solyc03g081203.1.1"/>
    <property type="gene ID" value="Solyc03g081203.1"/>
</dbReference>
<name>A0A3Q7FMI1_SOLLC</name>
<keyword evidence="2" id="KW-1185">Reference proteome</keyword>
<dbReference type="AlphaFoldDB" id="A0A3Q7FMI1"/>
<evidence type="ECO:0000313" key="2">
    <source>
        <dbReference type="Proteomes" id="UP000004994"/>
    </source>
</evidence>
<reference evidence="1" key="2">
    <citation type="submission" date="2019-01" db="UniProtKB">
        <authorList>
            <consortium name="EnsemblPlants"/>
        </authorList>
    </citation>
    <scope>IDENTIFICATION</scope>
    <source>
        <strain evidence="1">cv. Heinz 1706</strain>
    </source>
</reference>
<accession>A0A3Q7FMI1</accession>
<proteinExistence type="predicted"/>
<protein>
    <submittedName>
        <fullName evidence="1">Uncharacterized protein</fullName>
    </submittedName>
</protein>
<sequence>MGLILCQYTLLELRLIKFSGAQRGWIAIAFSNKLQLLKKYCYLSLSSAITGKFSALGEKL</sequence>